<feature type="active site" evidence="4">
    <location>
        <position position="402"/>
    </location>
</feature>
<dbReference type="Pfam" id="PF20811">
    <property type="entry name" value="PARG_cat_N"/>
    <property type="match status" value="1"/>
</dbReference>
<feature type="binding site" evidence="5">
    <location>
        <position position="387"/>
    </location>
    <ligand>
        <name>substrate</name>
    </ligand>
</feature>
<feature type="domain" description="PARG helical" evidence="8">
    <location>
        <begin position="221"/>
        <end position="344"/>
    </location>
</feature>
<accession>A0AAN9VYN5</accession>
<feature type="compositionally biased region" description="Polar residues" evidence="6">
    <location>
        <begin position="723"/>
        <end position="737"/>
    </location>
</feature>
<feature type="binding site" evidence="5">
    <location>
        <position position="442"/>
    </location>
    <ligand>
        <name>substrate</name>
    </ligand>
</feature>
<sequence length="852" mass="95988">MSCIEPDLKRKKMNKSDGITDLPSAQELEEMCMSPDPFEDSSPERISSPEGEGRMKISEEMQKESENLPNAHSSDKSSLKFEEHGGESASANKEIAESIPWKGCFLTELQKGRNGYGMPQLHPIKPNSNHTVMFQIGPKKDGSHPPSDAWDSNHVRLPCSPQNKYPVGDSLKSRWEMVKAALQKPVQNSKDLEDAIMSYNDKYLGRWDFSGLHYFFSEGIEEEETQCFFSELLPQIIELVLQLPALITHPLPLLRKGRNHSISLTQQQVACLLANAFFCTFPRRNAARKASEYATFPDINFNRLFQGQKKKAGMQRTCEKLKCIFHYFRRVCHSPPKGNITFSRRCIPPSGCPSWESSGHFFRKLHVSSHGTIEECGKGMLQVDFANKMVGGGVLGWGCVQEEIRFVICPELIIARLFTECLDATEALLITGCEQFSTYEGYADDFTWAGDYQDSTPHDCSGRKLCSVIAIDALYLRYPAQQFVVTNLLREINKAYVGFFNQEVNPDHLSAVATGNWGCGVYRGNTRLKALLQLMAATQTGRALAYFTFGDDQLRDDIVLMHTFLVNHKVTVGLVWRHLCRYYDQCYRSGIFNQELYDYLYKCIDPTYTKKDVSSKGRHTAVLSTSKMKTKQSNSNQSKDKQDKTGTDKSENTLTESPSKSYIPDNEMHASTDLANATVESSETKPRTISFDSKVQSRESKNSMTPTDKTKSQQHSLKKIWNRSCQSSHNHTLQQNVKPKTPSSTASRSPSRASAVRRLGASRSLGPLRGLGSRGSTSPKRSPNRNKQKSPSRNPIPPKSASLEFQSNNDIGGDEFGRSDLHSSFSENFTRPQHLTIQKRISDYFYEINVPK</sequence>
<dbReference type="GO" id="GO:0006282">
    <property type="term" value="P:regulation of DNA repair"/>
    <property type="evidence" value="ECO:0007669"/>
    <property type="project" value="InterPro"/>
</dbReference>
<evidence type="ECO:0000259" key="8">
    <source>
        <dbReference type="Pfam" id="PF20811"/>
    </source>
</evidence>
<dbReference type="Proteomes" id="UP001378592">
    <property type="component" value="Unassembled WGS sequence"/>
</dbReference>
<evidence type="ECO:0000256" key="4">
    <source>
        <dbReference type="PIRSR" id="PIRSR607724-1"/>
    </source>
</evidence>
<dbReference type="GO" id="GO:0005975">
    <property type="term" value="P:carbohydrate metabolic process"/>
    <property type="evidence" value="ECO:0007669"/>
    <property type="project" value="InterPro"/>
</dbReference>
<feature type="region of interest" description="Disordered" evidence="6">
    <location>
        <begin position="611"/>
        <end position="826"/>
    </location>
</feature>
<dbReference type="EMBL" id="JAZDUA010000043">
    <property type="protein sequence ID" value="KAK7871166.1"/>
    <property type="molecule type" value="Genomic_DNA"/>
</dbReference>
<organism evidence="9 10">
    <name type="scientific">Gryllus longicercus</name>
    <dbReference type="NCBI Taxonomy" id="2509291"/>
    <lineage>
        <taxon>Eukaryota</taxon>
        <taxon>Metazoa</taxon>
        <taxon>Ecdysozoa</taxon>
        <taxon>Arthropoda</taxon>
        <taxon>Hexapoda</taxon>
        <taxon>Insecta</taxon>
        <taxon>Pterygota</taxon>
        <taxon>Neoptera</taxon>
        <taxon>Polyneoptera</taxon>
        <taxon>Orthoptera</taxon>
        <taxon>Ensifera</taxon>
        <taxon>Gryllidea</taxon>
        <taxon>Grylloidea</taxon>
        <taxon>Gryllidae</taxon>
        <taxon>Gryllinae</taxon>
        <taxon>Gryllus</taxon>
    </lineage>
</organism>
<feature type="compositionally biased region" description="Basic and acidic residues" evidence="6">
    <location>
        <begin position="638"/>
        <end position="651"/>
    </location>
</feature>
<keyword evidence="3" id="KW-0378">Hydrolase</keyword>
<proteinExistence type="inferred from homology"/>
<evidence type="ECO:0000259" key="7">
    <source>
        <dbReference type="Pfam" id="PF05028"/>
    </source>
</evidence>
<dbReference type="InterPro" id="IPR048362">
    <property type="entry name" value="PARG_helical"/>
</dbReference>
<feature type="region of interest" description="Disordered" evidence="6">
    <location>
        <begin position="1"/>
        <end position="93"/>
    </location>
</feature>
<name>A0AAN9VYN5_9ORTH</name>
<evidence type="ECO:0000256" key="1">
    <source>
        <dbReference type="ARBA" id="ARBA00009545"/>
    </source>
</evidence>
<protein>
    <recommendedName>
        <fullName evidence="2">poly(ADP-ribose) glycohydrolase</fullName>
        <ecNumber evidence="2">3.2.1.143</ecNumber>
    </recommendedName>
</protein>
<dbReference type="EC" id="3.2.1.143" evidence="2"/>
<dbReference type="GO" id="GO:0004649">
    <property type="term" value="F:poly(ADP-ribose) glycohydrolase activity"/>
    <property type="evidence" value="ECO:0007669"/>
    <property type="project" value="UniProtKB-EC"/>
</dbReference>
<dbReference type="AlphaFoldDB" id="A0AAN9VYN5"/>
<reference evidence="9 10" key="1">
    <citation type="submission" date="2024-03" db="EMBL/GenBank/DDBJ databases">
        <title>The genome assembly and annotation of the cricket Gryllus longicercus Weissman &amp; Gray.</title>
        <authorList>
            <person name="Szrajer S."/>
            <person name="Gray D."/>
            <person name="Ylla G."/>
        </authorList>
    </citation>
    <scope>NUCLEOTIDE SEQUENCE [LARGE SCALE GENOMIC DNA]</scope>
    <source>
        <strain evidence="9">DAG 2021-001</strain>
        <tissue evidence="9">Whole body minus gut</tissue>
    </source>
</reference>
<feature type="domain" description="PARG catalytic Macro" evidence="7">
    <location>
        <begin position="353"/>
        <end position="555"/>
    </location>
</feature>
<evidence type="ECO:0000313" key="9">
    <source>
        <dbReference type="EMBL" id="KAK7871166.1"/>
    </source>
</evidence>
<feature type="compositionally biased region" description="Low complexity" evidence="6">
    <location>
        <begin position="738"/>
        <end position="778"/>
    </location>
</feature>
<dbReference type="InterPro" id="IPR046372">
    <property type="entry name" value="PARG_cat_C"/>
</dbReference>
<feature type="compositionally biased region" description="Basic and acidic residues" evidence="6">
    <location>
        <begin position="51"/>
        <end position="66"/>
    </location>
</feature>
<dbReference type="Pfam" id="PF05028">
    <property type="entry name" value="PARG_cat_C"/>
    <property type="match status" value="1"/>
</dbReference>
<keyword evidence="10" id="KW-1185">Reference proteome</keyword>
<dbReference type="InterPro" id="IPR007724">
    <property type="entry name" value="Poly_GlycHdrlase"/>
</dbReference>
<evidence type="ECO:0000256" key="2">
    <source>
        <dbReference type="ARBA" id="ARBA00012255"/>
    </source>
</evidence>
<comment type="similarity">
    <text evidence="1">Belongs to the poly(ADP-ribose) glycohydrolase family.</text>
</comment>
<feature type="binding site" evidence="5">
    <location>
        <position position="401"/>
    </location>
    <ligand>
        <name>substrate</name>
    </ligand>
</feature>
<feature type="compositionally biased region" description="Polar residues" evidence="6">
    <location>
        <begin position="622"/>
        <end position="637"/>
    </location>
</feature>
<evidence type="ECO:0000256" key="5">
    <source>
        <dbReference type="PIRSR" id="PIRSR607724-2"/>
    </source>
</evidence>
<dbReference type="PANTHER" id="PTHR12837:SF15">
    <property type="entry name" value="POLY(ADP-RIBOSE) GLYCOHYDROLASE"/>
    <property type="match status" value="1"/>
</dbReference>
<evidence type="ECO:0000256" key="6">
    <source>
        <dbReference type="SAM" id="MobiDB-lite"/>
    </source>
</evidence>
<evidence type="ECO:0000256" key="3">
    <source>
        <dbReference type="ARBA" id="ARBA00022801"/>
    </source>
</evidence>
<dbReference type="PANTHER" id="PTHR12837">
    <property type="entry name" value="POLY ADP-RIBOSE GLYCOHYDROLASE"/>
    <property type="match status" value="1"/>
</dbReference>
<feature type="compositionally biased region" description="Basic and acidic residues" evidence="6">
    <location>
        <begin position="73"/>
        <end position="86"/>
    </location>
</feature>
<evidence type="ECO:0000313" key="10">
    <source>
        <dbReference type="Proteomes" id="UP001378592"/>
    </source>
</evidence>
<dbReference type="GO" id="GO:0005634">
    <property type="term" value="C:nucleus"/>
    <property type="evidence" value="ECO:0007669"/>
    <property type="project" value="TreeGrafter"/>
</dbReference>
<dbReference type="GO" id="GO:0005737">
    <property type="term" value="C:cytoplasm"/>
    <property type="evidence" value="ECO:0007669"/>
    <property type="project" value="TreeGrafter"/>
</dbReference>
<dbReference type="GO" id="GO:1990966">
    <property type="term" value="P:ATP generation from poly-ADP-D-ribose"/>
    <property type="evidence" value="ECO:0007669"/>
    <property type="project" value="TreeGrafter"/>
</dbReference>
<feature type="active site" evidence="4">
    <location>
        <position position="384"/>
    </location>
</feature>
<gene>
    <name evidence="9" type="ORF">R5R35_002408</name>
</gene>
<feature type="active site" evidence="4">
    <location>
        <position position="403"/>
    </location>
</feature>
<dbReference type="GO" id="GO:0009225">
    <property type="term" value="P:nucleotide-sugar metabolic process"/>
    <property type="evidence" value="ECO:0007669"/>
    <property type="project" value="TreeGrafter"/>
</dbReference>
<comment type="caution">
    <text evidence="9">The sequence shown here is derived from an EMBL/GenBank/DDBJ whole genome shotgun (WGS) entry which is preliminary data.</text>
</comment>